<accession>A0A2T3A458</accession>
<reference evidence="2 3" key="1">
    <citation type="journal article" date="2018" name="Mycol. Prog.">
        <title>Coniella lustricola, a new species from submerged detritus.</title>
        <authorList>
            <person name="Raudabaugh D.B."/>
            <person name="Iturriaga T."/>
            <person name="Carver A."/>
            <person name="Mondo S."/>
            <person name="Pangilinan J."/>
            <person name="Lipzen A."/>
            <person name="He G."/>
            <person name="Amirebrahimi M."/>
            <person name="Grigoriev I.V."/>
            <person name="Miller A.N."/>
        </authorList>
    </citation>
    <scope>NUCLEOTIDE SEQUENCE [LARGE SCALE GENOMIC DNA]</scope>
    <source>
        <strain evidence="2 3">B22-T-1</strain>
    </source>
</reference>
<gene>
    <name evidence="2" type="ORF">BD289DRAFT_12523</name>
</gene>
<evidence type="ECO:0000256" key="1">
    <source>
        <dbReference type="SAM" id="MobiDB-lite"/>
    </source>
</evidence>
<dbReference type="AlphaFoldDB" id="A0A2T3A458"/>
<protein>
    <submittedName>
        <fullName evidence="2">Uncharacterized protein</fullName>
    </submittedName>
</protein>
<proteinExistence type="predicted"/>
<dbReference type="Proteomes" id="UP000241462">
    <property type="component" value="Unassembled WGS sequence"/>
</dbReference>
<keyword evidence="3" id="KW-1185">Reference proteome</keyword>
<name>A0A2T3A458_9PEZI</name>
<evidence type="ECO:0000313" key="3">
    <source>
        <dbReference type="Proteomes" id="UP000241462"/>
    </source>
</evidence>
<dbReference type="InParanoid" id="A0A2T3A458"/>
<sequence length="169" mass="18982">MGQVARECSDPLQRPRHQSPRFNMEHFCGDPPGGGGIDIAFLIRGRGGLSGSWSCRSCLCHWSENAMSMCSQRNKAKARVSEPQRYQNISRHSLNANSRQRLRIRPQRSILNAAPLHSLVDHAGYHGGHLRSWCQFFSIQPLLWTSGIFSILFPSYSFSFYQGSTAGTL</sequence>
<feature type="region of interest" description="Disordered" evidence="1">
    <location>
        <begin position="1"/>
        <end position="21"/>
    </location>
</feature>
<dbReference type="EMBL" id="KZ678475">
    <property type="protein sequence ID" value="PSR82538.1"/>
    <property type="molecule type" value="Genomic_DNA"/>
</dbReference>
<organism evidence="2 3">
    <name type="scientific">Coniella lustricola</name>
    <dbReference type="NCBI Taxonomy" id="2025994"/>
    <lineage>
        <taxon>Eukaryota</taxon>
        <taxon>Fungi</taxon>
        <taxon>Dikarya</taxon>
        <taxon>Ascomycota</taxon>
        <taxon>Pezizomycotina</taxon>
        <taxon>Sordariomycetes</taxon>
        <taxon>Sordariomycetidae</taxon>
        <taxon>Diaporthales</taxon>
        <taxon>Schizoparmaceae</taxon>
        <taxon>Coniella</taxon>
    </lineage>
</organism>
<evidence type="ECO:0000313" key="2">
    <source>
        <dbReference type="EMBL" id="PSR82538.1"/>
    </source>
</evidence>